<feature type="transmembrane region" description="Helical" evidence="5">
    <location>
        <begin position="277"/>
        <end position="306"/>
    </location>
</feature>
<dbReference type="Pfam" id="PF13520">
    <property type="entry name" value="AA_permease_2"/>
    <property type="match status" value="1"/>
</dbReference>
<feature type="transmembrane region" description="Helical" evidence="5">
    <location>
        <begin position="354"/>
        <end position="379"/>
    </location>
</feature>
<keyword evidence="3 5" id="KW-1133">Transmembrane helix</keyword>
<accession>A0A519B9C7</accession>
<comment type="subcellular location">
    <subcellularLocation>
        <location evidence="1">Membrane</location>
        <topology evidence="1">Multi-pass membrane protein</topology>
    </subcellularLocation>
</comment>
<feature type="transmembrane region" description="Helical" evidence="5">
    <location>
        <begin position="7"/>
        <end position="31"/>
    </location>
</feature>
<dbReference type="InterPro" id="IPR052962">
    <property type="entry name" value="AA_Transporter_AGT"/>
</dbReference>
<feature type="transmembrane region" description="Helical" evidence="5">
    <location>
        <begin position="78"/>
        <end position="99"/>
    </location>
</feature>
<dbReference type="PANTHER" id="PTHR47547">
    <property type="match status" value="1"/>
</dbReference>
<protein>
    <submittedName>
        <fullName evidence="6">APC family permease</fullName>
    </submittedName>
</protein>
<dbReference type="PIRSF" id="PIRSF006060">
    <property type="entry name" value="AA_transporter"/>
    <property type="match status" value="1"/>
</dbReference>
<evidence type="ECO:0000256" key="4">
    <source>
        <dbReference type="ARBA" id="ARBA00023136"/>
    </source>
</evidence>
<feature type="transmembrane region" description="Helical" evidence="5">
    <location>
        <begin position="418"/>
        <end position="437"/>
    </location>
</feature>
<organism evidence="6 7">
    <name type="scientific">Candidatus Acidulodesulfobacterium ferriphilum</name>
    <dbReference type="NCBI Taxonomy" id="2597223"/>
    <lineage>
        <taxon>Bacteria</taxon>
        <taxon>Deltaproteobacteria</taxon>
        <taxon>Candidatus Acidulodesulfobacterales</taxon>
        <taxon>Candidatus Acidulodesulfobacterium</taxon>
    </lineage>
</organism>
<evidence type="ECO:0000313" key="6">
    <source>
        <dbReference type="EMBL" id="RZD13885.1"/>
    </source>
</evidence>
<name>A0A519B9C7_9DELT</name>
<dbReference type="GO" id="GO:0016020">
    <property type="term" value="C:membrane"/>
    <property type="evidence" value="ECO:0007669"/>
    <property type="project" value="UniProtKB-SubCell"/>
</dbReference>
<keyword evidence="2 5" id="KW-0812">Transmembrane</keyword>
<proteinExistence type="predicted"/>
<evidence type="ECO:0000256" key="2">
    <source>
        <dbReference type="ARBA" id="ARBA00022692"/>
    </source>
</evidence>
<dbReference type="Gene3D" id="1.20.1740.10">
    <property type="entry name" value="Amino acid/polyamine transporter I"/>
    <property type="match status" value="1"/>
</dbReference>
<feature type="transmembrane region" description="Helical" evidence="5">
    <location>
        <begin position="153"/>
        <end position="174"/>
    </location>
</feature>
<evidence type="ECO:0000313" key="7">
    <source>
        <dbReference type="Proteomes" id="UP000320813"/>
    </source>
</evidence>
<dbReference type="Proteomes" id="UP000320813">
    <property type="component" value="Unassembled WGS sequence"/>
</dbReference>
<dbReference type="AlphaFoldDB" id="A0A519B9C7"/>
<evidence type="ECO:0000256" key="3">
    <source>
        <dbReference type="ARBA" id="ARBA00022989"/>
    </source>
</evidence>
<gene>
    <name evidence="6" type="ORF">EVJ47_08890</name>
</gene>
<feature type="transmembrane region" description="Helical" evidence="5">
    <location>
        <begin position="480"/>
        <end position="499"/>
    </location>
</feature>
<comment type="caution">
    <text evidence="6">The sequence shown here is derived from an EMBL/GenBank/DDBJ whole genome shotgun (WGS) entry which is preliminary data.</text>
</comment>
<feature type="transmembrane region" description="Helical" evidence="5">
    <location>
        <begin position="327"/>
        <end position="348"/>
    </location>
</feature>
<feature type="transmembrane region" description="Helical" evidence="5">
    <location>
        <begin position="449"/>
        <end position="468"/>
    </location>
</feature>
<dbReference type="PANTHER" id="PTHR47547:SF1">
    <property type="entry name" value="ASPARTATE-PROTON SYMPORTER"/>
    <property type="match status" value="1"/>
</dbReference>
<keyword evidence="4 5" id="KW-0472">Membrane</keyword>
<feature type="transmembrane region" description="Helical" evidence="5">
    <location>
        <begin position="119"/>
        <end position="141"/>
    </location>
</feature>
<dbReference type="GO" id="GO:0022857">
    <property type="term" value="F:transmembrane transporter activity"/>
    <property type="evidence" value="ECO:0007669"/>
    <property type="project" value="InterPro"/>
</dbReference>
<dbReference type="InterPro" id="IPR002293">
    <property type="entry name" value="AA/rel_permease1"/>
</dbReference>
<feature type="transmembrane region" description="Helical" evidence="5">
    <location>
        <begin position="391"/>
        <end position="412"/>
    </location>
</feature>
<reference evidence="6 7" key="1">
    <citation type="submission" date="2019-01" db="EMBL/GenBank/DDBJ databases">
        <title>Insights into ecological role of a new deltaproteobacterial order Candidatus Sinidesulfobacterales (Sva0485) by metagenomics and metatranscriptomics.</title>
        <authorList>
            <person name="Tan S."/>
            <person name="Liu J."/>
            <person name="Fang Y."/>
            <person name="Hedlund B.P."/>
            <person name="Lian Z.H."/>
            <person name="Huang L.Y."/>
            <person name="Li J.T."/>
            <person name="Huang L.N."/>
            <person name="Li W.J."/>
            <person name="Jiang H.C."/>
            <person name="Dong H.L."/>
            <person name="Shu W.S."/>
        </authorList>
    </citation>
    <scope>NUCLEOTIDE SEQUENCE [LARGE SCALE GENOMIC DNA]</scope>
    <source>
        <strain evidence="6">AP3</strain>
    </source>
</reference>
<dbReference type="EMBL" id="SGBD01000006">
    <property type="protein sequence ID" value="RZD13885.1"/>
    <property type="molecule type" value="Genomic_DNA"/>
</dbReference>
<feature type="transmembrane region" description="Helical" evidence="5">
    <location>
        <begin position="37"/>
        <end position="57"/>
    </location>
</feature>
<evidence type="ECO:0000256" key="5">
    <source>
        <dbReference type="SAM" id="Phobius"/>
    </source>
</evidence>
<feature type="transmembrane region" description="Helical" evidence="5">
    <location>
        <begin position="194"/>
        <end position="211"/>
    </location>
</feature>
<feature type="transmembrane region" description="Helical" evidence="5">
    <location>
        <begin position="232"/>
        <end position="257"/>
    </location>
</feature>
<evidence type="ECO:0000256" key="1">
    <source>
        <dbReference type="ARBA" id="ARBA00004141"/>
    </source>
</evidence>
<sequence>MKKSLNLLQLTFASTSAIIGSGWLLGVYVSAKYAGPASIFSWFISGFAVMLIALVYSELGAMLPAAGGLARYPKYTHGAFLGFITSWILIIAGAAVSTIETEATVQYLNFYFHNLFINNSLTPAGLIFAFFILIFFFLLNLFGAKIFAKTNTFLTYFKISILITAAIALIYVSVKNGNIKNLASYNLMPYGYDGIMKSVSLGGVIFSYLGFRQAIDLSGEAKKPGRDVPIATILSVIIGIMAYTLLAFSFIISVPQVKNNSWNMLNFSSPFVNLLNLHGLPVFALIVVFGAVISPFATGLVYMGTTSRVTFAMSKMKFLPKSFHLNFNRYGTAYIALIFTFFLSALYLLPFPSWQSLVGIITSGMVFTYILGPVGLMAFRKLDPHRKRPFYLPFANTISLLAFIVGTLIIYWSGFDVLWKLGIGISAGVILFIFTNFNKIKKKLKETVIPGLWFLFYIIAILTTSFFGSKSFGGKNLIKSPYDLIAVILIAVLFYFIAINTSIKKEEMKMIIEEEFIGEEFEI</sequence>